<dbReference type="InterPro" id="IPR036388">
    <property type="entry name" value="WH-like_DNA-bd_sf"/>
</dbReference>
<dbReference type="EMBL" id="RBRE01000085">
    <property type="protein sequence ID" value="RMQ41682.1"/>
    <property type="molecule type" value="Genomic_DNA"/>
</dbReference>
<keyword evidence="2" id="KW-0238">DNA-binding</keyword>
<organism evidence="5 6">
    <name type="scientific">Pseudomonas cichorii</name>
    <dbReference type="NCBI Taxonomy" id="36746"/>
    <lineage>
        <taxon>Bacteria</taxon>
        <taxon>Pseudomonadati</taxon>
        <taxon>Pseudomonadota</taxon>
        <taxon>Gammaproteobacteria</taxon>
        <taxon>Pseudomonadales</taxon>
        <taxon>Pseudomonadaceae</taxon>
        <taxon>Pseudomonas</taxon>
    </lineage>
</organism>
<dbReference type="PROSITE" id="PS50043">
    <property type="entry name" value="HTH_LUXR_2"/>
    <property type="match status" value="1"/>
</dbReference>
<dbReference type="Proteomes" id="UP000277236">
    <property type="component" value="Unassembled WGS sequence"/>
</dbReference>
<comment type="caution">
    <text evidence="5">The sequence shown here is derived from an EMBL/GenBank/DDBJ whole genome shotgun (WGS) entry which is preliminary data.</text>
</comment>
<evidence type="ECO:0000259" key="4">
    <source>
        <dbReference type="PROSITE" id="PS50043"/>
    </source>
</evidence>
<dbReference type="InterPro" id="IPR000792">
    <property type="entry name" value="Tscrpt_reg_LuxR_C"/>
</dbReference>
<reference evidence="5 6" key="1">
    <citation type="submission" date="2018-08" db="EMBL/GenBank/DDBJ databases">
        <title>Recombination of ecologically and evolutionarily significant loci maintains genetic cohesion in the Pseudomonas syringae species complex.</title>
        <authorList>
            <person name="Dillon M."/>
            <person name="Thakur S."/>
            <person name="Almeida R.N.D."/>
            <person name="Weir B.S."/>
            <person name="Guttman D.S."/>
        </authorList>
    </citation>
    <scope>NUCLEOTIDE SEQUENCE [LARGE SCALE GENOMIC DNA]</scope>
    <source>
        <strain evidence="5 6">ICMP 3353</strain>
    </source>
</reference>
<name>A0A3M4LJL5_PSECI</name>
<dbReference type="GO" id="GO:0006355">
    <property type="term" value="P:regulation of DNA-templated transcription"/>
    <property type="evidence" value="ECO:0007669"/>
    <property type="project" value="InterPro"/>
</dbReference>
<dbReference type="GO" id="GO:0003677">
    <property type="term" value="F:DNA binding"/>
    <property type="evidence" value="ECO:0007669"/>
    <property type="project" value="UniProtKB-KW"/>
</dbReference>
<dbReference type="Gene3D" id="3.30.450.80">
    <property type="entry name" value="Transcription factor LuxR-like, autoinducer-binding domain"/>
    <property type="match status" value="1"/>
</dbReference>
<evidence type="ECO:0000256" key="3">
    <source>
        <dbReference type="ARBA" id="ARBA00023163"/>
    </source>
</evidence>
<dbReference type="InterPro" id="IPR005143">
    <property type="entry name" value="TF_LuxR_autoind-bd_dom"/>
</dbReference>
<evidence type="ECO:0000256" key="2">
    <source>
        <dbReference type="ARBA" id="ARBA00023125"/>
    </source>
</evidence>
<keyword evidence="3" id="KW-0804">Transcription</keyword>
<dbReference type="OrthoDB" id="9774661at2"/>
<sequence>MCSARTVNTTMGLLIQQMVSSISEDDGQVAIENALQWLRHECRCERAMFYQFKGSLLLTFITSNVEDIWGDLYRNRRLLTEDPVIRCYRNMQGFLDWREAFKQYQAPDCYNAAVEACQLMPALSYGYSSNCRGVSGVTSVCTLSAMQRGATTDDRYLLSSLVPVLHMVGRGTRFRSHGLTGKELEILQWARDGKTAWEIALIRDVSESTIKYHFKMIYSKLGVANRAQAVGEALCRGLIK</sequence>
<evidence type="ECO:0000313" key="6">
    <source>
        <dbReference type="Proteomes" id="UP000277236"/>
    </source>
</evidence>
<dbReference type="Gene3D" id="1.10.10.10">
    <property type="entry name" value="Winged helix-like DNA-binding domain superfamily/Winged helix DNA-binding domain"/>
    <property type="match status" value="1"/>
</dbReference>
<dbReference type="Pfam" id="PF03472">
    <property type="entry name" value="Autoind_bind"/>
    <property type="match status" value="1"/>
</dbReference>
<feature type="domain" description="HTH luxR-type" evidence="4">
    <location>
        <begin position="172"/>
        <end position="237"/>
    </location>
</feature>
<keyword evidence="1" id="KW-0805">Transcription regulation</keyword>
<dbReference type="PANTHER" id="PTHR44688">
    <property type="entry name" value="DNA-BINDING TRANSCRIPTIONAL ACTIVATOR DEVR_DOSR"/>
    <property type="match status" value="1"/>
</dbReference>
<dbReference type="CDD" id="cd06170">
    <property type="entry name" value="LuxR_C_like"/>
    <property type="match status" value="1"/>
</dbReference>
<evidence type="ECO:0000256" key="1">
    <source>
        <dbReference type="ARBA" id="ARBA00023015"/>
    </source>
</evidence>
<dbReference type="InterPro" id="IPR016032">
    <property type="entry name" value="Sig_transdc_resp-reg_C-effctor"/>
</dbReference>
<dbReference type="Pfam" id="PF00196">
    <property type="entry name" value="GerE"/>
    <property type="match status" value="1"/>
</dbReference>
<dbReference type="InterPro" id="IPR036693">
    <property type="entry name" value="TF_LuxR_autoind-bd_dom_sf"/>
</dbReference>
<proteinExistence type="predicted"/>
<evidence type="ECO:0000313" key="5">
    <source>
        <dbReference type="EMBL" id="RMQ41682.1"/>
    </source>
</evidence>
<dbReference type="SUPFAM" id="SSF46894">
    <property type="entry name" value="C-terminal effector domain of the bipartite response regulators"/>
    <property type="match status" value="1"/>
</dbReference>
<dbReference type="SUPFAM" id="SSF75516">
    <property type="entry name" value="Pheromone-binding domain of LuxR-like quorum-sensing transcription factors"/>
    <property type="match status" value="1"/>
</dbReference>
<dbReference type="AlphaFoldDB" id="A0A3M4LJL5"/>
<accession>A0A3M4LJL5</accession>
<dbReference type="PRINTS" id="PR00038">
    <property type="entry name" value="HTHLUXR"/>
</dbReference>
<dbReference type="RefSeq" id="WP_122317910.1">
    <property type="nucleotide sequence ID" value="NZ_RBRE01000085.1"/>
</dbReference>
<dbReference type="PANTHER" id="PTHR44688:SF16">
    <property type="entry name" value="DNA-BINDING TRANSCRIPTIONAL ACTIVATOR DEVR_DOSR"/>
    <property type="match status" value="1"/>
</dbReference>
<protein>
    <submittedName>
        <fullName evidence="5">LuxR family transcriptional regulator</fullName>
    </submittedName>
</protein>
<gene>
    <name evidence="5" type="ORF">ALQ04_00470</name>
</gene>
<dbReference type="SMART" id="SM00421">
    <property type="entry name" value="HTH_LUXR"/>
    <property type="match status" value="1"/>
</dbReference>